<dbReference type="EnsemblMetazoa" id="ACOM023924-RA">
    <property type="protein sequence ID" value="ACOM023924-PA.1"/>
    <property type="gene ID" value="ACOM023924"/>
</dbReference>
<name>A0A8W7P1W2_ANOCL</name>
<proteinExistence type="predicted"/>
<reference evidence="1" key="1">
    <citation type="submission" date="2022-08" db="UniProtKB">
        <authorList>
            <consortium name="EnsemblMetazoa"/>
        </authorList>
    </citation>
    <scope>IDENTIFICATION</scope>
</reference>
<sequence>MFRPLVYTKDLAPSAPIMCEVVRTREKTRQRRRKDDRAQGAVPSLCIVYMCVHRPIASSHPFISGALRWEMIWPQPVQVSALSAECLGGVDRRNMVPGRGVTEEASCSIFEVKPRENKVPESSFLNGTGFGNPLPGFDKGVAHRPTKPVGIL</sequence>
<evidence type="ECO:0000313" key="1">
    <source>
        <dbReference type="EnsemblMetazoa" id="ACOM023924-PA.1"/>
    </source>
</evidence>
<protein>
    <submittedName>
        <fullName evidence="1">Uncharacterized protein</fullName>
    </submittedName>
</protein>
<accession>A0A8W7P1W2</accession>
<dbReference type="AlphaFoldDB" id="A0A8W7P1W2"/>
<organism evidence="1">
    <name type="scientific">Anopheles coluzzii</name>
    <name type="common">African malaria mosquito</name>
    <dbReference type="NCBI Taxonomy" id="1518534"/>
    <lineage>
        <taxon>Eukaryota</taxon>
        <taxon>Metazoa</taxon>
        <taxon>Ecdysozoa</taxon>
        <taxon>Arthropoda</taxon>
        <taxon>Hexapoda</taxon>
        <taxon>Insecta</taxon>
        <taxon>Pterygota</taxon>
        <taxon>Neoptera</taxon>
        <taxon>Endopterygota</taxon>
        <taxon>Diptera</taxon>
        <taxon>Nematocera</taxon>
        <taxon>Culicoidea</taxon>
        <taxon>Culicidae</taxon>
        <taxon>Anophelinae</taxon>
        <taxon>Anopheles</taxon>
    </lineage>
</organism>
<dbReference type="Proteomes" id="UP000075882">
    <property type="component" value="Unassembled WGS sequence"/>
</dbReference>